<accession>A0ABR8SK82</accession>
<comment type="caution">
    <text evidence="5">The sequence shown here is derived from an EMBL/GenBank/DDBJ whole genome shotgun (WGS) entry which is preliminary data.</text>
</comment>
<keyword evidence="3" id="KW-0949">S-adenosyl-L-methionine</keyword>
<organism evidence="5 6">
    <name type="scientific">Fictibacillus norfolkensis</name>
    <dbReference type="NCBI Taxonomy" id="2762233"/>
    <lineage>
        <taxon>Bacteria</taxon>
        <taxon>Bacillati</taxon>
        <taxon>Bacillota</taxon>
        <taxon>Bacilli</taxon>
        <taxon>Bacillales</taxon>
        <taxon>Fictibacillaceae</taxon>
        <taxon>Fictibacillus</taxon>
    </lineage>
</organism>
<protein>
    <submittedName>
        <fullName evidence="5">Methyltransferase domain-containing protein</fullName>
    </submittedName>
</protein>
<dbReference type="RefSeq" id="WP_191753118.1">
    <property type="nucleotide sequence ID" value="NZ_JACSQM010000002.1"/>
</dbReference>
<name>A0ABR8SK82_9BACL</name>
<dbReference type="EMBL" id="JACSQM010000002">
    <property type="protein sequence ID" value="MBD7963754.1"/>
    <property type="molecule type" value="Genomic_DNA"/>
</dbReference>
<evidence type="ECO:0000256" key="4">
    <source>
        <dbReference type="ARBA" id="ARBA00022884"/>
    </source>
</evidence>
<keyword evidence="2" id="KW-0808">Transferase</keyword>
<dbReference type="InterPro" id="IPR051052">
    <property type="entry name" value="Diverse_substrate_MTase"/>
</dbReference>
<dbReference type="GO" id="GO:0008168">
    <property type="term" value="F:methyltransferase activity"/>
    <property type="evidence" value="ECO:0007669"/>
    <property type="project" value="UniProtKB-KW"/>
</dbReference>
<dbReference type="SUPFAM" id="SSF53335">
    <property type="entry name" value="S-adenosyl-L-methionine-dependent methyltransferases"/>
    <property type="match status" value="1"/>
</dbReference>
<keyword evidence="4" id="KW-0694">RNA-binding</keyword>
<dbReference type="PANTHER" id="PTHR44942">
    <property type="entry name" value="METHYLTRANSF_11 DOMAIN-CONTAINING PROTEIN"/>
    <property type="match status" value="1"/>
</dbReference>
<dbReference type="GO" id="GO:0032259">
    <property type="term" value="P:methylation"/>
    <property type="evidence" value="ECO:0007669"/>
    <property type="project" value="UniProtKB-KW"/>
</dbReference>
<evidence type="ECO:0000256" key="2">
    <source>
        <dbReference type="ARBA" id="ARBA00022679"/>
    </source>
</evidence>
<dbReference type="CDD" id="cd02440">
    <property type="entry name" value="AdoMet_MTases"/>
    <property type="match status" value="1"/>
</dbReference>
<gene>
    <name evidence="5" type="ORF">H9648_06760</name>
</gene>
<evidence type="ECO:0000313" key="6">
    <source>
        <dbReference type="Proteomes" id="UP000603641"/>
    </source>
</evidence>
<evidence type="ECO:0000256" key="3">
    <source>
        <dbReference type="ARBA" id="ARBA00022691"/>
    </source>
</evidence>
<evidence type="ECO:0000256" key="1">
    <source>
        <dbReference type="ARBA" id="ARBA00022603"/>
    </source>
</evidence>
<proteinExistence type="predicted"/>
<dbReference type="Gene3D" id="3.40.50.150">
    <property type="entry name" value="Vaccinia Virus protein VP39"/>
    <property type="match status" value="1"/>
</dbReference>
<dbReference type="Proteomes" id="UP000603641">
    <property type="component" value="Unassembled WGS sequence"/>
</dbReference>
<keyword evidence="1 5" id="KW-0489">Methyltransferase</keyword>
<dbReference type="InterPro" id="IPR029063">
    <property type="entry name" value="SAM-dependent_MTases_sf"/>
</dbReference>
<dbReference type="InterPro" id="IPR001737">
    <property type="entry name" value="KsgA/Erm"/>
</dbReference>
<keyword evidence="6" id="KW-1185">Reference proteome</keyword>
<sequence>MTLLKQSFNFVADSYEKYRPTYPQELFEDIIRYANLDEDYTLLEVGSGTGKATEGFVKEGISTITCIEYGENLAQLTQKKFSSYPDLQVIHSSFEDWNHPEKVKYNLVFSGTAFHFIPHETGYRKAASLLKDDGVLALFWFVHIPSYEPVYVSIRKAYASFAPHLEDSHAPTLAEFIEKQNKQTLASGAFQDLHTLTYTWNQTYTAEEYVGLLDTHSGHQLLPPEQKASLYEEIRNAILAQNSGVITKTHAVALFLAKKK</sequence>
<reference evidence="5 6" key="1">
    <citation type="submission" date="2020-08" db="EMBL/GenBank/DDBJ databases">
        <title>A Genomic Blueprint of the Chicken Gut Microbiome.</title>
        <authorList>
            <person name="Gilroy R."/>
            <person name="Ravi A."/>
            <person name="Getino M."/>
            <person name="Pursley I."/>
            <person name="Horton D.L."/>
            <person name="Alikhan N.-F."/>
            <person name="Baker D."/>
            <person name="Gharbi K."/>
            <person name="Hall N."/>
            <person name="Watson M."/>
            <person name="Adriaenssens E.M."/>
            <person name="Foster-Nyarko E."/>
            <person name="Jarju S."/>
            <person name="Secka A."/>
            <person name="Antonio M."/>
            <person name="Oren A."/>
            <person name="Chaudhuri R."/>
            <person name="La Ragione R.M."/>
            <person name="Hildebrand F."/>
            <person name="Pallen M.J."/>
        </authorList>
    </citation>
    <scope>NUCLEOTIDE SEQUENCE [LARGE SCALE GENOMIC DNA]</scope>
    <source>
        <strain evidence="5 6">Sa2CUA10</strain>
    </source>
</reference>
<evidence type="ECO:0000313" key="5">
    <source>
        <dbReference type="EMBL" id="MBD7963754.1"/>
    </source>
</evidence>
<dbReference type="Pfam" id="PF00398">
    <property type="entry name" value="RrnaAD"/>
    <property type="match status" value="1"/>
</dbReference>
<dbReference type="PANTHER" id="PTHR44942:SF4">
    <property type="entry name" value="METHYLTRANSFERASE TYPE 11 DOMAIN-CONTAINING PROTEIN"/>
    <property type="match status" value="1"/>
</dbReference>